<keyword evidence="3" id="KW-1185">Reference proteome</keyword>
<accession>A0A6M4MI68</accession>
<gene>
    <name evidence="2" type="ORF">CA267_011270</name>
</gene>
<reference evidence="3" key="1">
    <citation type="submission" date="2014-12" db="EMBL/GenBank/DDBJ databases">
        <title>Complete genome sequence of a multi-drug resistant Klebsiella pneumoniae.</title>
        <authorList>
            <person name="Hua X."/>
            <person name="Chen Q."/>
            <person name="Li X."/>
            <person name="Feng Y."/>
            <person name="Ruan Z."/>
            <person name="Yu Y."/>
        </authorList>
    </citation>
    <scope>NUCLEOTIDE SEQUENCE [LARGE SCALE GENOMIC DNA]</scope>
    <source>
        <strain evidence="3">5.12</strain>
    </source>
</reference>
<dbReference type="Gene3D" id="3.20.20.100">
    <property type="entry name" value="NADP-dependent oxidoreductase domain"/>
    <property type="match status" value="1"/>
</dbReference>
<protein>
    <submittedName>
        <fullName evidence="2">Aldo/keto reductase</fullName>
    </submittedName>
</protein>
<dbReference type="PANTHER" id="PTHR43312">
    <property type="entry name" value="D-THREO-ALDOSE 1-DEHYDROGENASE"/>
    <property type="match status" value="1"/>
</dbReference>
<feature type="domain" description="NADP-dependent oxidoreductase" evidence="1">
    <location>
        <begin position="16"/>
        <end position="308"/>
    </location>
</feature>
<dbReference type="InterPro" id="IPR036812">
    <property type="entry name" value="NAD(P)_OxRdtase_dom_sf"/>
</dbReference>
<dbReference type="InterPro" id="IPR023210">
    <property type="entry name" value="NADP_OxRdtase_dom"/>
</dbReference>
<proteinExistence type="predicted"/>
<organism evidence="2 3">
    <name type="scientific">Alteromonas pelagimontana</name>
    <dbReference type="NCBI Taxonomy" id="1858656"/>
    <lineage>
        <taxon>Bacteria</taxon>
        <taxon>Pseudomonadati</taxon>
        <taxon>Pseudomonadota</taxon>
        <taxon>Gammaproteobacteria</taxon>
        <taxon>Alteromonadales</taxon>
        <taxon>Alteromonadaceae</taxon>
        <taxon>Alteromonas/Salinimonas group</taxon>
        <taxon>Alteromonas</taxon>
    </lineage>
</organism>
<name>A0A6M4MI68_9ALTE</name>
<dbReference type="InterPro" id="IPR053135">
    <property type="entry name" value="AKR2_Oxidoreductase"/>
</dbReference>
<sequence length="326" mass="36209">MSTRQLGSSKLQVSEVGLGCWQLGGDFGPINEDTATEILEQAVQEGITFFDTADVYGAGQSESYLGHTLTKIAPDAVIATKYGRGDCSYPNSYSFNNLRDSVLRSQDRLQRNCLDLLQLHCISQAELEKEAIFDWLREVQQQGHIAHFGASVETLEEAHICTAQEDLASLQIIFNLMRQRPLMDLFDEAKEKDVGIIVRLPLASGMLSGKFNKNTSFDKSDHRNFNKDGEAFSVGETFSGIEFNKGLELVKKLETYKPAHLDMAGFAMRWILDHDAVSSIIPGASSPKQVSQNAAVGQAQRLDSALHDKLYQLYLNDIEPAIRCKI</sequence>
<dbReference type="KEGG" id="apel:CA267_011270"/>
<evidence type="ECO:0000259" key="1">
    <source>
        <dbReference type="Pfam" id="PF00248"/>
    </source>
</evidence>
<dbReference type="PANTHER" id="PTHR43312:SF1">
    <property type="entry name" value="NADP-DEPENDENT OXIDOREDUCTASE DOMAIN-CONTAINING PROTEIN"/>
    <property type="match status" value="1"/>
</dbReference>
<dbReference type="CDD" id="cd19086">
    <property type="entry name" value="AKR_AKR11C1"/>
    <property type="match status" value="1"/>
</dbReference>
<dbReference type="SUPFAM" id="SSF51430">
    <property type="entry name" value="NAD(P)-linked oxidoreductase"/>
    <property type="match status" value="1"/>
</dbReference>
<dbReference type="OrthoDB" id="9772407at2"/>
<dbReference type="EMBL" id="CP052766">
    <property type="protein sequence ID" value="QJR82829.1"/>
    <property type="molecule type" value="Genomic_DNA"/>
</dbReference>
<dbReference type="Pfam" id="PF00248">
    <property type="entry name" value="Aldo_ket_red"/>
    <property type="match status" value="1"/>
</dbReference>
<dbReference type="AlphaFoldDB" id="A0A6M4MI68"/>
<evidence type="ECO:0000313" key="3">
    <source>
        <dbReference type="Proteomes" id="UP000219285"/>
    </source>
</evidence>
<reference evidence="2 3" key="2">
    <citation type="submission" date="2020-04" db="EMBL/GenBank/DDBJ databases">
        <title>Complete genome sequence of Alteromonas pelagimontana 5.12T.</title>
        <authorList>
            <person name="Sinha R.K."/>
            <person name="Krishnan K.P."/>
            <person name="Kurian J.P."/>
        </authorList>
    </citation>
    <scope>NUCLEOTIDE SEQUENCE [LARGE SCALE GENOMIC DNA]</scope>
    <source>
        <strain evidence="2 3">5.12</strain>
    </source>
</reference>
<dbReference type="Proteomes" id="UP000219285">
    <property type="component" value="Chromosome"/>
</dbReference>
<evidence type="ECO:0000313" key="2">
    <source>
        <dbReference type="EMBL" id="QJR82829.1"/>
    </source>
</evidence>